<feature type="region of interest" description="Disordered" evidence="1">
    <location>
        <begin position="102"/>
        <end position="208"/>
    </location>
</feature>
<sequence>MESLVSGMVSLSEVQNKQASTFTGFTKIIAEVHNFKLQCSLHIVFIMKEMNAYQATITSLTERIAALETATPPTPPRTAQNSTAGSSDQLLALEARINALETAPTPTPTPPPPPPPSPSPSYAAIDSKAPGPPEVHKKKCGQTGERRDHQAPKATVGQLRSNPSYNPHQQRDTGLDQQRAHDNRHPIHLGPPVPQRQPGPPDCPRQHGLSIDHGATIATCLKDLACTPTLLTPNAVWTSFLVHNIPTSFTPDEVATVIQLHYPTLPHLSWHPPWLTIAEKQNEKTHSTMVIT</sequence>
<evidence type="ECO:0000313" key="3">
    <source>
        <dbReference type="Proteomes" id="UP001447188"/>
    </source>
</evidence>
<evidence type="ECO:0000256" key="1">
    <source>
        <dbReference type="SAM" id="MobiDB-lite"/>
    </source>
</evidence>
<feature type="compositionally biased region" description="Polar residues" evidence="1">
    <location>
        <begin position="158"/>
        <end position="168"/>
    </location>
</feature>
<protein>
    <submittedName>
        <fullName evidence="2">Uncharacterized protein</fullName>
    </submittedName>
</protein>
<feature type="compositionally biased region" description="Pro residues" evidence="1">
    <location>
        <begin position="105"/>
        <end position="119"/>
    </location>
</feature>
<organism evidence="2 3">
    <name type="scientific">Discina gigas</name>
    <dbReference type="NCBI Taxonomy" id="1032678"/>
    <lineage>
        <taxon>Eukaryota</taxon>
        <taxon>Fungi</taxon>
        <taxon>Dikarya</taxon>
        <taxon>Ascomycota</taxon>
        <taxon>Pezizomycotina</taxon>
        <taxon>Pezizomycetes</taxon>
        <taxon>Pezizales</taxon>
        <taxon>Discinaceae</taxon>
        <taxon>Discina</taxon>
    </lineage>
</organism>
<comment type="caution">
    <text evidence="2">The sequence shown here is derived from an EMBL/GenBank/DDBJ whole genome shotgun (WGS) entry which is preliminary data.</text>
</comment>
<feature type="compositionally biased region" description="Pro residues" evidence="1">
    <location>
        <begin position="189"/>
        <end position="203"/>
    </location>
</feature>
<dbReference type="EMBL" id="JBBBZM010000397">
    <property type="protein sequence ID" value="KAL0630734.1"/>
    <property type="molecule type" value="Genomic_DNA"/>
</dbReference>
<accession>A0ABR3G477</accession>
<proteinExistence type="predicted"/>
<keyword evidence="3" id="KW-1185">Reference proteome</keyword>
<reference evidence="2 3" key="1">
    <citation type="submission" date="2024-02" db="EMBL/GenBank/DDBJ databases">
        <title>Discinaceae phylogenomics.</title>
        <authorList>
            <person name="Dirks A.C."/>
            <person name="James T.Y."/>
        </authorList>
    </citation>
    <scope>NUCLEOTIDE SEQUENCE [LARGE SCALE GENOMIC DNA]</scope>
    <source>
        <strain evidence="2 3">ACD0624</strain>
    </source>
</reference>
<feature type="compositionally biased region" description="Basic and acidic residues" evidence="1">
    <location>
        <begin position="169"/>
        <end position="185"/>
    </location>
</feature>
<gene>
    <name evidence="2" type="ORF">Q9L58_010415</name>
</gene>
<name>A0ABR3G477_9PEZI</name>
<dbReference type="Proteomes" id="UP001447188">
    <property type="component" value="Unassembled WGS sequence"/>
</dbReference>
<evidence type="ECO:0000313" key="2">
    <source>
        <dbReference type="EMBL" id="KAL0630734.1"/>
    </source>
</evidence>